<dbReference type="SUPFAM" id="SSF81660">
    <property type="entry name" value="Metal cation-transporting ATPase, ATP-binding domain N"/>
    <property type="match status" value="1"/>
</dbReference>
<evidence type="ECO:0000256" key="10">
    <source>
        <dbReference type="ARBA" id="ARBA00023136"/>
    </source>
</evidence>
<dbReference type="InterPro" id="IPR018303">
    <property type="entry name" value="ATPase_P-typ_P_site"/>
</dbReference>
<keyword evidence="7" id="KW-0067">ATP-binding</keyword>
<dbReference type="Pfam" id="PF00122">
    <property type="entry name" value="E1-E2_ATPase"/>
    <property type="match status" value="1"/>
</dbReference>
<evidence type="ECO:0000256" key="8">
    <source>
        <dbReference type="ARBA" id="ARBA00022967"/>
    </source>
</evidence>
<dbReference type="SFLD" id="SFLDF00027">
    <property type="entry name" value="p-type_atpase"/>
    <property type="match status" value="1"/>
</dbReference>
<dbReference type="PRINTS" id="PR00120">
    <property type="entry name" value="HATPASE"/>
</dbReference>
<sequence length="908" mass="98812">MERSTNTIAWHALDTETVLNKQDSSPQGLSAQQIVERQKKYGANRLPQPARRSWLLRFILQFQNTLIYVLIISAAITALLNHWVDTSVIVAVVLINAIVGILQEGKAERALDAIKKMLALKAAVLRNGQRITLDAEALVPGDIVILEAGDKVPADLRLFNAHNLNIQEAILTGESLAVEKQIEAVENSAALGDRSCMAFSGTTVTSGQGKGVVVGIGVETQIGRISGLLSEVKTLTTPLVEQMDTFAKWLSVVIVVFAAFVFAVGYWLLQYEFSELFMAVVGLTVAAIPEGLPAVLTISLAVGVQAMAKRHAIVRQLPAIETLGSISVICTDKTGTLTRNEMSVVALATYGKDYEVSGEGYAPIGIISNEKQPVEQKSEEVLRLMGLVALLCNDSQLKKEANEWGVEGDPMEGALLTFAGKIGLELDSDKKEWARTDLIPFDASHRYMATLNHEHQGNAAIYVKGAPEKLIELCTRQQIDSENTAEIEHQFWEKKAEALASQGHRVLALATKKVLIEHTALTQQDVETDLVLLGLVGLMDPPRSEVIDAIKECYSAGIEVKMITGDHALTASAIGKHIGLHNTDRVLTGAELDRLDEAELLQAVKEVDIFARTSPEHKLRLVSAFQAGGLVVAMTGDGVNDAPALKRADAGIAMGVKGSEAAKEASSLVLADDNFVSIVAAVREGRTVYDNIKKVISWSIPTSTGEAFTIIIALMLSMALPITAVQILWVNMITAVTLGIALAFEPTETNTMMQPPRVRNQPLLSGTLVWHIVFITALFVAGVFGIYRYAIEQGYTIELARTMAMNTLVVMEVFHLFFIRNMYGTSLTWKAVKGTKMVWYAVILVIIGQLAITYLPIMQTIFKTEAVPFQDGILVIAIGVALFAVAETEKQLRLVTKKYRKANKAKAR</sequence>
<dbReference type="InterPro" id="IPR044492">
    <property type="entry name" value="P_typ_ATPase_HD_dom"/>
</dbReference>
<feature type="transmembrane region" description="Helical" evidence="11">
    <location>
        <begin position="838"/>
        <end position="857"/>
    </location>
</feature>
<feature type="transmembrane region" description="Helical" evidence="11">
    <location>
        <begin position="276"/>
        <end position="302"/>
    </location>
</feature>
<dbReference type="AlphaFoldDB" id="C7R6M1"/>
<dbReference type="GO" id="GO:0005886">
    <property type="term" value="C:plasma membrane"/>
    <property type="evidence" value="ECO:0007669"/>
    <property type="project" value="UniProtKB-SubCell"/>
</dbReference>
<dbReference type="RefSeq" id="WP_012800052.1">
    <property type="nucleotide sequence ID" value="NC_013166.1"/>
</dbReference>
<name>C7R6M1_KANKD</name>
<keyword evidence="4 11" id="KW-0812">Transmembrane</keyword>
<feature type="transmembrane region" description="Helical" evidence="11">
    <location>
        <begin position="764"/>
        <end position="787"/>
    </location>
</feature>
<keyword evidence="5" id="KW-0479">Metal-binding</keyword>
<dbReference type="PROSITE" id="PS00154">
    <property type="entry name" value="ATPASE_E1_E2"/>
    <property type="match status" value="1"/>
</dbReference>
<accession>C7R6M1</accession>
<evidence type="ECO:0000256" key="2">
    <source>
        <dbReference type="ARBA" id="ARBA00005675"/>
    </source>
</evidence>
<dbReference type="SFLD" id="SFLDS00003">
    <property type="entry name" value="Haloacid_Dehalogenase"/>
    <property type="match status" value="1"/>
</dbReference>
<dbReference type="SMART" id="SM00831">
    <property type="entry name" value="Cation_ATPase_N"/>
    <property type="match status" value="1"/>
</dbReference>
<dbReference type="GO" id="GO:1902600">
    <property type="term" value="P:proton transmembrane transport"/>
    <property type="evidence" value="ECO:0007669"/>
    <property type="project" value="TreeGrafter"/>
</dbReference>
<evidence type="ECO:0000256" key="9">
    <source>
        <dbReference type="ARBA" id="ARBA00022989"/>
    </source>
</evidence>
<dbReference type="SUPFAM" id="SSF56784">
    <property type="entry name" value="HAD-like"/>
    <property type="match status" value="1"/>
</dbReference>
<feature type="transmembrane region" description="Helical" evidence="11">
    <location>
        <begin position="799"/>
        <end position="818"/>
    </location>
</feature>
<dbReference type="GO" id="GO:0036376">
    <property type="term" value="P:sodium ion export across plasma membrane"/>
    <property type="evidence" value="ECO:0007669"/>
    <property type="project" value="TreeGrafter"/>
</dbReference>
<dbReference type="InterPro" id="IPR023298">
    <property type="entry name" value="ATPase_P-typ_TM_dom_sf"/>
</dbReference>
<dbReference type="eggNOG" id="COG0474">
    <property type="taxonomic scope" value="Bacteria"/>
</dbReference>
<dbReference type="InterPro" id="IPR008250">
    <property type="entry name" value="ATPase_P-typ_transduc_dom_A_sf"/>
</dbReference>
<dbReference type="Gene3D" id="2.70.150.10">
    <property type="entry name" value="Calcium-transporting ATPase, cytoplasmic transduction domain A"/>
    <property type="match status" value="1"/>
</dbReference>
<dbReference type="NCBIfam" id="TIGR01494">
    <property type="entry name" value="ATPase_P-type"/>
    <property type="match status" value="2"/>
</dbReference>
<evidence type="ECO:0000256" key="3">
    <source>
        <dbReference type="ARBA" id="ARBA00022475"/>
    </source>
</evidence>
<dbReference type="GO" id="GO:0016887">
    <property type="term" value="F:ATP hydrolysis activity"/>
    <property type="evidence" value="ECO:0007669"/>
    <property type="project" value="InterPro"/>
</dbReference>
<dbReference type="InParanoid" id="C7R6M1"/>
<evidence type="ECO:0000313" key="13">
    <source>
        <dbReference type="EMBL" id="ACV25537.1"/>
    </source>
</evidence>
<feature type="domain" description="Cation-transporting P-type ATPase N-terminal" evidence="12">
    <location>
        <begin position="9"/>
        <end position="82"/>
    </location>
</feature>
<dbReference type="PANTHER" id="PTHR43294">
    <property type="entry name" value="SODIUM/POTASSIUM-TRANSPORTING ATPASE SUBUNIT ALPHA"/>
    <property type="match status" value="1"/>
</dbReference>
<dbReference type="InterPro" id="IPR023299">
    <property type="entry name" value="ATPase_P-typ_cyto_dom_N"/>
</dbReference>
<keyword evidence="8" id="KW-1278">Translocase</keyword>
<dbReference type="SUPFAM" id="SSF81665">
    <property type="entry name" value="Calcium ATPase, transmembrane domain M"/>
    <property type="match status" value="1"/>
</dbReference>
<dbReference type="SFLD" id="SFLDG00002">
    <property type="entry name" value="C1.7:_P-type_atpase_like"/>
    <property type="match status" value="1"/>
</dbReference>
<keyword evidence="6" id="KW-0547">Nucleotide-binding</keyword>
<feature type="transmembrane region" description="Helical" evidence="11">
    <location>
        <begin position="869"/>
        <end position="888"/>
    </location>
</feature>
<keyword evidence="9 11" id="KW-1133">Transmembrane helix</keyword>
<dbReference type="InterPro" id="IPR006068">
    <property type="entry name" value="ATPase_P-typ_cation-transptr_C"/>
</dbReference>
<protein>
    <submittedName>
        <fullName evidence="13">ATPase, P-type (Transporting), HAD superfamily, subfamily IC</fullName>
    </submittedName>
</protein>
<dbReference type="InterPro" id="IPR001757">
    <property type="entry name" value="P_typ_ATPase"/>
</dbReference>
<dbReference type="GO" id="GO:0005391">
    <property type="term" value="F:P-type sodium:potassium-exchanging transporter activity"/>
    <property type="evidence" value="ECO:0007669"/>
    <property type="project" value="TreeGrafter"/>
</dbReference>
<feature type="transmembrane region" description="Helical" evidence="11">
    <location>
        <begin position="54"/>
        <end position="76"/>
    </location>
</feature>
<dbReference type="Gene3D" id="1.20.1110.10">
    <property type="entry name" value="Calcium-transporting ATPase, transmembrane domain"/>
    <property type="match status" value="1"/>
</dbReference>
<keyword evidence="3" id="KW-1003">Cell membrane</keyword>
<dbReference type="InterPro" id="IPR004014">
    <property type="entry name" value="ATPase_P-typ_cation-transptr_N"/>
</dbReference>
<dbReference type="SUPFAM" id="SSF81653">
    <property type="entry name" value="Calcium ATPase, transduction domain A"/>
    <property type="match status" value="1"/>
</dbReference>
<reference evidence="13 14" key="1">
    <citation type="journal article" date="2009" name="Stand. Genomic Sci.">
        <title>Complete genome sequence of Kangiella koreensis type strain (SW-125).</title>
        <authorList>
            <person name="Han C."/>
            <person name="Sikorski J."/>
            <person name="Lapidus A."/>
            <person name="Nolan M."/>
            <person name="Glavina Del Rio T."/>
            <person name="Tice H."/>
            <person name="Cheng J.F."/>
            <person name="Lucas S."/>
            <person name="Chen F."/>
            <person name="Copeland A."/>
            <person name="Ivanova N."/>
            <person name="Mavromatis K."/>
            <person name="Ovchinnikova G."/>
            <person name="Pati A."/>
            <person name="Bruce D."/>
            <person name="Goodwin L."/>
            <person name="Pitluck S."/>
            <person name="Chen A."/>
            <person name="Palaniappan K."/>
            <person name="Land M."/>
            <person name="Hauser L."/>
            <person name="Chang Y.J."/>
            <person name="Jeffries C.D."/>
            <person name="Chain P."/>
            <person name="Saunders E."/>
            <person name="Brettin T."/>
            <person name="Goker M."/>
            <person name="Tindall B.J."/>
            <person name="Bristow J."/>
            <person name="Eisen J.A."/>
            <person name="Markowitz V."/>
            <person name="Hugenholtz P."/>
            <person name="Kyrpides N.C."/>
            <person name="Klenk H.P."/>
            <person name="Detter J.C."/>
        </authorList>
    </citation>
    <scope>NUCLEOTIDE SEQUENCE [LARGE SCALE GENOMIC DNA]</scope>
    <source>
        <strain evidence="14">DSM 16069 / KCTC 12182 / SW-125</strain>
    </source>
</reference>
<dbReference type="STRING" id="523791.Kkor_0116"/>
<proteinExistence type="inferred from homology"/>
<dbReference type="InterPro" id="IPR023214">
    <property type="entry name" value="HAD_sf"/>
</dbReference>
<evidence type="ECO:0000256" key="7">
    <source>
        <dbReference type="ARBA" id="ARBA00022840"/>
    </source>
</evidence>
<dbReference type="KEGG" id="kko:Kkor_0116"/>
<comment type="similarity">
    <text evidence="2">Belongs to the cation transport ATPase (P-type) (TC 3.A.3) family. Type IIA subfamily.</text>
</comment>
<gene>
    <name evidence="13" type="ordered locus">Kkor_0116</name>
</gene>
<dbReference type="InterPro" id="IPR050510">
    <property type="entry name" value="Cation_transp_ATPase_P-type"/>
</dbReference>
<feature type="transmembrane region" description="Helical" evidence="11">
    <location>
        <begin position="726"/>
        <end position="744"/>
    </location>
</feature>
<feature type="transmembrane region" description="Helical" evidence="11">
    <location>
        <begin position="695"/>
        <end position="720"/>
    </location>
</feature>
<dbReference type="InterPro" id="IPR059000">
    <property type="entry name" value="ATPase_P-type_domA"/>
</dbReference>
<feature type="transmembrane region" description="Helical" evidence="11">
    <location>
        <begin position="249"/>
        <end position="270"/>
    </location>
</feature>
<evidence type="ECO:0000256" key="1">
    <source>
        <dbReference type="ARBA" id="ARBA00004651"/>
    </source>
</evidence>
<dbReference type="GO" id="GO:0006883">
    <property type="term" value="P:intracellular sodium ion homeostasis"/>
    <property type="evidence" value="ECO:0007669"/>
    <property type="project" value="TreeGrafter"/>
</dbReference>
<dbReference type="Pfam" id="PF00690">
    <property type="entry name" value="Cation_ATPase_N"/>
    <property type="match status" value="1"/>
</dbReference>
<dbReference type="InterPro" id="IPR036412">
    <property type="entry name" value="HAD-like_sf"/>
</dbReference>
<evidence type="ECO:0000256" key="4">
    <source>
        <dbReference type="ARBA" id="ARBA00022692"/>
    </source>
</evidence>
<dbReference type="FunFam" id="2.70.150.10:FF:000016">
    <property type="entry name" value="Calcium-transporting P-type ATPase putative"/>
    <property type="match status" value="1"/>
</dbReference>
<dbReference type="PRINTS" id="PR00119">
    <property type="entry name" value="CATATPASE"/>
</dbReference>
<dbReference type="Gene3D" id="3.40.50.1000">
    <property type="entry name" value="HAD superfamily/HAD-like"/>
    <property type="match status" value="1"/>
</dbReference>
<evidence type="ECO:0000256" key="6">
    <source>
        <dbReference type="ARBA" id="ARBA00022741"/>
    </source>
</evidence>
<dbReference type="Pfam" id="PF13246">
    <property type="entry name" value="Cation_ATPase"/>
    <property type="match status" value="1"/>
</dbReference>
<evidence type="ECO:0000256" key="5">
    <source>
        <dbReference type="ARBA" id="ARBA00022723"/>
    </source>
</evidence>
<dbReference type="PANTHER" id="PTHR43294:SF21">
    <property type="entry name" value="CATION TRANSPORTING ATPASE"/>
    <property type="match status" value="1"/>
</dbReference>
<keyword evidence="10 11" id="KW-0472">Membrane</keyword>
<dbReference type="GO" id="GO:0030007">
    <property type="term" value="P:intracellular potassium ion homeostasis"/>
    <property type="evidence" value="ECO:0007669"/>
    <property type="project" value="TreeGrafter"/>
</dbReference>
<dbReference type="OrthoDB" id="9814270at2"/>
<evidence type="ECO:0000256" key="11">
    <source>
        <dbReference type="SAM" id="Phobius"/>
    </source>
</evidence>
<dbReference type="EMBL" id="CP001707">
    <property type="protein sequence ID" value="ACV25537.1"/>
    <property type="molecule type" value="Genomic_DNA"/>
</dbReference>
<keyword evidence="14" id="KW-1185">Reference proteome</keyword>
<evidence type="ECO:0000313" key="14">
    <source>
        <dbReference type="Proteomes" id="UP000001231"/>
    </source>
</evidence>
<dbReference type="HOGENOM" id="CLU_002360_3_3_6"/>
<dbReference type="Proteomes" id="UP000001231">
    <property type="component" value="Chromosome"/>
</dbReference>
<dbReference type="FunFam" id="3.40.50.1000:FF:000083">
    <property type="entry name" value="Sodium/potassium-transporting ATPase subunit alpha"/>
    <property type="match status" value="1"/>
</dbReference>
<organism evidence="13 14">
    <name type="scientific">Kangiella koreensis (strain DSM 16069 / JCM 12317 / KCTC 12182 / SW-125)</name>
    <dbReference type="NCBI Taxonomy" id="523791"/>
    <lineage>
        <taxon>Bacteria</taxon>
        <taxon>Pseudomonadati</taxon>
        <taxon>Pseudomonadota</taxon>
        <taxon>Gammaproteobacteria</taxon>
        <taxon>Kangiellales</taxon>
        <taxon>Kangiellaceae</taxon>
        <taxon>Kangiella</taxon>
    </lineage>
</organism>
<dbReference type="Pfam" id="PF00689">
    <property type="entry name" value="Cation_ATPase_C"/>
    <property type="match status" value="1"/>
</dbReference>
<dbReference type="GO" id="GO:1990573">
    <property type="term" value="P:potassium ion import across plasma membrane"/>
    <property type="evidence" value="ECO:0007669"/>
    <property type="project" value="TreeGrafter"/>
</dbReference>
<comment type="subcellular location">
    <subcellularLocation>
        <location evidence="1">Cell membrane</location>
        <topology evidence="1">Multi-pass membrane protein</topology>
    </subcellularLocation>
</comment>
<dbReference type="GO" id="GO:0005524">
    <property type="term" value="F:ATP binding"/>
    <property type="evidence" value="ECO:0007669"/>
    <property type="project" value="UniProtKB-KW"/>
</dbReference>
<evidence type="ECO:0000259" key="12">
    <source>
        <dbReference type="SMART" id="SM00831"/>
    </source>
</evidence>
<feature type="transmembrane region" description="Helical" evidence="11">
    <location>
        <begin position="82"/>
        <end position="102"/>
    </location>
</feature>
<dbReference type="GO" id="GO:0046872">
    <property type="term" value="F:metal ion binding"/>
    <property type="evidence" value="ECO:0007669"/>
    <property type="project" value="UniProtKB-KW"/>
</dbReference>
<dbReference type="Gene3D" id="3.40.1110.10">
    <property type="entry name" value="Calcium-transporting ATPase, cytoplasmic domain N"/>
    <property type="match status" value="1"/>
</dbReference>
<dbReference type="FunCoup" id="C7R6M1">
    <property type="interactions" value="220"/>
</dbReference>